<dbReference type="InterPro" id="IPR014942">
    <property type="entry name" value="AbiEii"/>
</dbReference>
<sequence length="205" mass="24403">MGLAGQSEDIYKRFFLTGGTAISEFYLHHRLSEDLDFFSEDDFPVDICDRYIEKLKNKYRASIQQKRRTGFYRYTLSGEFGELKIDFVYHVFKQLEFGKKIGKLKIASIWDILVDKLYTIFHRGTARDFVDLYLGIKYVDCDWDQLISAMEEKYQSGFDRMSLLSRLPIVKDLADYPKMLVPFDPKKMENFYFDMIKSQEKKIFK</sequence>
<evidence type="ECO:0000313" key="1">
    <source>
        <dbReference type="EMBL" id="OGK39855.1"/>
    </source>
</evidence>
<gene>
    <name evidence="1" type="ORF">A3A74_03110</name>
</gene>
<dbReference type="Proteomes" id="UP000179270">
    <property type="component" value="Unassembled WGS sequence"/>
</dbReference>
<name>A0A1F7I911_9BACT</name>
<dbReference type="EMBL" id="MGAF01000043">
    <property type="protein sequence ID" value="OGK39855.1"/>
    <property type="molecule type" value="Genomic_DNA"/>
</dbReference>
<accession>A0A1F7I911</accession>
<evidence type="ECO:0008006" key="3">
    <source>
        <dbReference type="Google" id="ProtNLM"/>
    </source>
</evidence>
<protein>
    <recommendedName>
        <fullName evidence="3">Nucleotidyl transferase AbiEii/AbiGii toxin family protein</fullName>
    </recommendedName>
</protein>
<evidence type="ECO:0000313" key="2">
    <source>
        <dbReference type="Proteomes" id="UP000179270"/>
    </source>
</evidence>
<dbReference type="STRING" id="1802055.A3A74_03110"/>
<dbReference type="AlphaFoldDB" id="A0A1F7I911"/>
<proteinExistence type="predicted"/>
<comment type="caution">
    <text evidence="1">The sequence shown here is derived from an EMBL/GenBank/DDBJ whole genome shotgun (WGS) entry which is preliminary data.</text>
</comment>
<dbReference type="Pfam" id="PF08843">
    <property type="entry name" value="AbiEii"/>
    <property type="match status" value="1"/>
</dbReference>
<organism evidence="1 2">
    <name type="scientific">Candidatus Roizmanbacteria bacterium RIFCSPLOWO2_01_FULL_35_13</name>
    <dbReference type="NCBI Taxonomy" id="1802055"/>
    <lineage>
        <taxon>Bacteria</taxon>
        <taxon>Candidatus Roizmaniibacteriota</taxon>
    </lineage>
</organism>
<dbReference type="Gene3D" id="3.10.450.620">
    <property type="entry name" value="JHP933, nucleotidyltransferase-like core domain"/>
    <property type="match status" value="1"/>
</dbReference>
<reference evidence="1 2" key="1">
    <citation type="journal article" date="2016" name="Nat. Commun.">
        <title>Thousands of microbial genomes shed light on interconnected biogeochemical processes in an aquifer system.</title>
        <authorList>
            <person name="Anantharaman K."/>
            <person name="Brown C.T."/>
            <person name="Hug L.A."/>
            <person name="Sharon I."/>
            <person name="Castelle C.J."/>
            <person name="Probst A.J."/>
            <person name="Thomas B.C."/>
            <person name="Singh A."/>
            <person name="Wilkins M.J."/>
            <person name="Karaoz U."/>
            <person name="Brodie E.L."/>
            <person name="Williams K.H."/>
            <person name="Hubbard S.S."/>
            <person name="Banfield J.F."/>
        </authorList>
    </citation>
    <scope>NUCLEOTIDE SEQUENCE [LARGE SCALE GENOMIC DNA]</scope>
</reference>